<comment type="caution">
    <text evidence="2">The sequence shown here is derived from an EMBL/GenBank/DDBJ whole genome shotgun (WGS) entry which is preliminary data.</text>
</comment>
<evidence type="ECO:0000256" key="1">
    <source>
        <dbReference type="SAM" id="MobiDB-lite"/>
    </source>
</evidence>
<sequence>MAGAVGKTTLQCAGQLQLVEAEHRQGKRDKHQREGRQHPHVLQCGHQQGAAQSGRHTRQGIGHGHPQHIHQRQRKARLREIW</sequence>
<organism evidence="2">
    <name type="scientific">bioreactor metagenome</name>
    <dbReference type="NCBI Taxonomy" id="1076179"/>
    <lineage>
        <taxon>unclassified sequences</taxon>
        <taxon>metagenomes</taxon>
        <taxon>ecological metagenomes</taxon>
    </lineage>
</organism>
<protein>
    <submittedName>
        <fullName evidence="2">Uncharacterized protein</fullName>
    </submittedName>
</protein>
<accession>A0A645F8T7</accession>
<feature type="region of interest" description="Disordered" evidence="1">
    <location>
        <begin position="21"/>
        <end position="82"/>
    </location>
</feature>
<evidence type="ECO:0000313" key="2">
    <source>
        <dbReference type="EMBL" id="MPN10768.1"/>
    </source>
</evidence>
<dbReference type="AlphaFoldDB" id="A0A645F8T7"/>
<proteinExistence type="predicted"/>
<dbReference type="EMBL" id="VSSQ01056938">
    <property type="protein sequence ID" value="MPN10768.1"/>
    <property type="molecule type" value="Genomic_DNA"/>
</dbReference>
<name>A0A645F8T7_9ZZZZ</name>
<reference evidence="2" key="1">
    <citation type="submission" date="2019-08" db="EMBL/GenBank/DDBJ databases">
        <authorList>
            <person name="Kucharzyk K."/>
            <person name="Murdoch R.W."/>
            <person name="Higgins S."/>
            <person name="Loffler F."/>
        </authorList>
    </citation>
    <scope>NUCLEOTIDE SEQUENCE</scope>
</reference>
<gene>
    <name evidence="2" type="ORF">SDC9_158065</name>
</gene>
<feature type="compositionally biased region" description="Basic residues" evidence="1">
    <location>
        <begin position="65"/>
        <end position="82"/>
    </location>
</feature>